<dbReference type="PANTHER" id="PTHR43047:SF72">
    <property type="entry name" value="OSMOSENSING HISTIDINE PROTEIN KINASE SLN1"/>
    <property type="match status" value="1"/>
</dbReference>
<evidence type="ECO:0000259" key="12">
    <source>
        <dbReference type="PROSITE" id="PS50109"/>
    </source>
</evidence>
<keyword evidence="7" id="KW-0418">Kinase</keyword>
<comment type="subcellular location">
    <subcellularLocation>
        <location evidence="2">Membrane</location>
    </subcellularLocation>
</comment>
<dbReference type="PROSITE" id="PS50839">
    <property type="entry name" value="CHASE"/>
    <property type="match status" value="1"/>
</dbReference>
<accession>A0A1I4J0L4</accession>
<proteinExistence type="predicted"/>
<dbReference type="Pfam" id="PF12860">
    <property type="entry name" value="PAS_7"/>
    <property type="match status" value="1"/>
</dbReference>
<evidence type="ECO:0000256" key="4">
    <source>
        <dbReference type="ARBA" id="ARBA00022553"/>
    </source>
</evidence>
<dbReference type="InterPro" id="IPR036097">
    <property type="entry name" value="HisK_dim/P_sf"/>
</dbReference>
<keyword evidence="9" id="KW-0902">Two-component regulatory system</keyword>
<dbReference type="InterPro" id="IPR003594">
    <property type="entry name" value="HATPase_dom"/>
</dbReference>
<dbReference type="Pfam" id="PF03924">
    <property type="entry name" value="CHASE"/>
    <property type="match status" value="1"/>
</dbReference>
<feature type="domain" description="CHASE" evidence="13">
    <location>
        <begin position="111"/>
        <end position="262"/>
    </location>
</feature>
<evidence type="ECO:0000256" key="11">
    <source>
        <dbReference type="SAM" id="Phobius"/>
    </source>
</evidence>
<dbReference type="SMART" id="SM00388">
    <property type="entry name" value="HisKA"/>
    <property type="match status" value="1"/>
</dbReference>
<dbReference type="EC" id="2.7.13.3" evidence="3"/>
<dbReference type="OrthoDB" id="9764438at2"/>
<dbReference type="Gene3D" id="3.30.565.10">
    <property type="entry name" value="Histidine kinase-like ATPase, C-terminal domain"/>
    <property type="match status" value="1"/>
</dbReference>
<comment type="catalytic activity">
    <reaction evidence="1">
        <text>ATP + protein L-histidine = ADP + protein N-phospho-L-histidine.</text>
        <dbReference type="EC" id="2.7.13.3"/>
    </reaction>
</comment>
<evidence type="ECO:0000259" key="13">
    <source>
        <dbReference type="PROSITE" id="PS50839"/>
    </source>
</evidence>
<protein>
    <recommendedName>
        <fullName evidence="3">histidine kinase</fullName>
        <ecNumber evidence="3">2.7.13.3</ecNumber>
    </recommendedName>
</protein>
<dbReference type="PRINTS" id="PR00344">
    <property type="entry name" value="BCTRLSENSOR"/>
</dbReference>
<keyword evidence="10 11" id="KW-0472">Membrane</keyword>
<organism evidence="14 15">
    <name type="scientific">Loktanella salsilacus</name>
    <dbReference type="NCBI Taxonomy" id="195913"/>
    <lineage>
        <taxon>Bacteria</taxon>
        <taxon>Pseudomonadati</taxon>
        <taxon>Pseudomonadota</taxon>
        <taxon>Alphaproteobacteria</taxon>
        <taxon>Rhodobacterales</taxon>
        <taxon>Roseobacteraceae</taxon>
        <taxon>Loktanella</taxon>
    </lineage>
</organism>
<dbReference type="InterPro" id="IPR036890">
    <property type="entry name" value="HATPase_C_sf"/>
</dbReference>
<keyword evidence="4" id="KW-0597">Phosphoprotein</keyword>
<dbReference type="InterPro" id="IPR003661">
    <property type="entry name" value="HisK_dim/P_dom"/>
</dbReference>
<dbReference type="AlphaFoldDB" id="A0A1I4J0L4"/>
<dbReference type="PANTHER" id="PTHR43047">
    <property type="entry name" value="TWO-COMPONENT HISTIDINE PROTEIN KINASE"/>
    <property type="match status" value="1"/>
</dbReference>
<dbReference type="Pfam" id="PF00512">
    <property type="entry name" value="HisKA"/>
    <property type="match status" value="1"/>
</dbReference>
<dbReference type="GO" id="GO:0009927">
    <property type="term" value="F:histidine phosphotransfer kinase activity"/>
    <property type="evidence" value="ECO:0007669"/>
    <property type="project" value="TreeGrafter"/>
</dbReference>
<dbReference type="EMBL" id="FOTF01000031">
    <property type="protein sequence ID" value="SFL60094.1"/>
    <property type="molecule type" value="Genomic_DNA"/>
</dbReference>
<dbReference type="Pfam" id="PF02518">
    <property type="entry name" value="HATPase_c"/>
    <property type="match status" value="1"/>
</dbReference>
<dbReference type="InterPro" id="IPR042240">
    <property type="entry name" value="CHASE_sf"/>
</dbReference>
<dbReference type="SMART" id="SM00387">
    <property type="entry name" value="HATPase_c"/>
    <property type="match status" value="1"/>
</dbReference>
<evidence type="ECO:0000256" key="2">
    <source>
        <dbReference type="ARBA" id="ARBA00004370"/>
    </source>
</evidence>
<keyword evidence="5" id="KW-0808">Transferase</keyword>
<feature type="domain" description="Histidine kinase" evidence="12">
    <location>
        <begin position="446"/>
        <end position="687"/>
    </location>
</feature>
<dbReference type="PROSITE" id="PS50109">
    <property type="entry name" value="HIS_KIN"/>
    <property type="match status" value="1"/>
</dbReference>
<dbReference type="InterPro" id="IPR035965">
    <property type="entry name" value="PAS-like_dom_sf"/>
</dbReference>
<evidence type="ECO:0000256" key="8">
    <source>
        <dbReference type="ARBA" id="ARBA00022989"/>
    </source>
</evidence>
<evidence type="ECO:0000256" key="5">
    <source>
        <dbReference type="ARBA" id="ARBA00022679"/>
    </source>
</evidence>
<evidence type="ECO:0000256" key="9">
    <source>
        <dbReference type="ARBA" id="ARBA00023012"/>
    </source>
</evidence>
<name>A0A1I4J0L4_9RHOB</name>
<evidence type="ECO:0000256" key="10">
    <source>
        <dbReference type="ARBA" id="ARBA00023136"/>
    </source>
</evidence>
<reference evidence="14 15" key="1">
    <citation type="submission" date="2016-10" db="EMBL/GenBank/DDBJ databases">
        <authorList>
            <person name="de Groot N.N."/>
        </authorList>
    </citation>
    <scope>NUCLEOTIDE SEQUENCE [LARGE SCALE GENOMIC DNA]</scope>
    <source>
        <strain evidence="14 15">DSM 16199</strain>
    </source>
</reference>
<dbReference type="Proteomes" id="UP000199550">
    <property type="component" value="Unassembled WGS sequence"/>
</dbReference>
<evidence type="ECO:0000313" key="14">
    <source>
        <dbReference type="EMBL" id="SFL60094.1"/>
    </source>
</evidence>
<feature type="transmembrane region" description="Helical" evidence="11">
    <location>
        <begin position="281"/>
        <end position="299"/>
    </location>
</feature>
<dbReference type="Gene3D" id="3.30.450.350">
    <property type="entry name" value="CHASE domain"/>
    <property type="match status" value="1"/>
</dbReference>
<keyword evidence="15" id="KW-1185">Reference proteome</keyword>
<keyword evidence="6 11" id="KW-0812">Transmembrane</keyword>
<dbReference type="SUPFAM" id="SSF47384">
    <property type="entry name" value="Homodimeric domain of signal transducing histidine kinase"/>
    <property type="match status" value="1"/>
</dbReference>
<dbReference type="InterPro" id="IPR005467">
    <property type="entry name" value="His_kinase_dom"/>
</dbReference>
<evidence type="ECO:0000256" key="1">
    <source>
        <dbReference type="ARBA" id="ARBA00000085"/>
    </source>
</evidence>
<dbReference type="RefSeq" id="WP_090191617.1">
    <property type="nucleotide sequence ID" value="NZ_FOTF01000031.1"/>
</dbReference>
<dbReference type="STRING" id="195913.SAMN04488004_13126"/>
<feature type="transmembrane region" description="Helical" evidence="11">
    <location>
        <begin position="15"/>
        <end position="34"/>
    </location>
</feature>
<dbReference type="Gene3D" id="3.30.450.20">
    <property type="entry name" value="PAS domain"/>
    <property type="match status" value="1"/>
</dbReference>
<evidence type="ECO:0000256" key="7">
    <source>
        <dbReference type="ARBA" id="ARBA00022777"/>
    </source>
</evidence>
<dbReference type="FunFam" id="3.30.565.10:FF:000010">
    <property type="entry name" value="Sensor histidine kinase RcsC"/>
    <property type="match status" value="1"/>
</dbReference>
<dbReference type="GO" id="GO:0005886">
    <property type="term" value="C:plasma membrane"/>
    <property type="evidence" value="ECO:0007669"/>
    <property type="project" value="TreeGrafter"/>
</dbReference>
<sequence>MFRSFFDWITSVGKWLWVYFVFASVISIFAIIQFDRPSYSKYLSELKSEMYLELLDVRETFEEVIHSQSLVLRELATFISDNPDITQEQFLNRVQNIRSIDDSTVSIAAAPDLVIKLIYPFDGNEDALGLDYRTNDEQFPMIQEMLSTGGEIITGPVNLAQGGLGMILRAPVYLTERDANGNAMVPGDVRTPWGIVSLVLDYDEFLAEAGLTDANEDYDLAIDVAGRRKGIEGVFLYGDQAVKEKDPVILDFDFEFEDWQLYATTKGGWPTAAEAQWQKRIGMVVVALALLVLLLYIIWLSETRKRAEALLHNGIEALADGFVMFDTRDRLIVSNARYREMYGFSEEMVHYGTPFSDYVKVGDHHPMQLSNSADEMAWIANRIESRRSGGSLDIEQHLTDGRVIKVSDRRMQDGCYVGLYVDVTELSHAKAAAEAASEAKTNFMGVLSHELRTPLTVILGVARIAKNPRLLKSSKTMLAAIEDGNTDPADIKIMMEEMFDQFSNLMDRTIQSGDHLLYLINEMLDIAKIESGSLTVESAAHNIATIVDPVAIQLKTLSQKKGLSFEVVRDTGQVYADKVRTQQILFNLVGNAIKFTESGHVKLKVTANQDNVLFEVSDSGPGIGQSDIESIFDVFFQVDSSATRKAGGTGMGLAISRNLAELQGGSLTVESTAGVGSSFTLSLPSAKPRVPS</sequence>
<keyword evidence="8 11" id="KW-1133">Transmembrane helix</keyword>
<evidence type="ECO:0000256" key="3">
    <source>
        <dbReference type="ARBA" id="ARBA00012438"/>
    </source>
</evidence>
<dbReference type="InterPro" id="IPR004358">
    <property type="entry name" value="Sig_transdc_His_kin-like_C"/>
</dbReference>
<dbReference type="SUPFAM" id="SSF55785">
    <property type="entry name" value="PYP-like sensor domain (PAS domain)"/>
    <property type="match status" value="1"/>
</dbReference>
<evidence type="ECO:0000313" key="15">
    <source>
        <dbReference type="Proteomes" id="UP000199550"/>
    </source>
</evidence>
<evidence type="ECO:0000256" key="6">
    <source>
        <dbReference type="ARBA" id="ARBA00022692"/>
    </source>
</evidence>
<dbReference type="Gene3D" id="1.10.287.130">
    <property type="match status" value="1"/>
</dbReference>
<dbReference type="CDD" id="cd16922">
    <property type="entry name" value="HATPase_EvgS-ArcB-TorS-like"/>
    <property type="match status" value="1"/>
</dbReference>
<dbReference type="CDD" id="cd00082">
    <property type="entry name" value="HisKA"/>
    <property type="match status" value="1"/>
</dbReference>
<dbReference type="SUPFAM" id="SSF55874">
    <property type="entry name" value="ATPase domain of HSP90 chaperone/DNA topoisomerase II/histidine kinase"/>
    <property type="match status" value="1"/>
</dbReference>
<gene>
    <name evidence="14" type="ORF">SAMN04488004_13126</name>
</gene>
<dbReference type="InterPro" id="IPR006189">
    <property type="entry name" value="CHASE_dom"/>
</dbReference>
<dbReference type="GO" id="GO:0000155">
    <property type="term" value="F:phosphorelay sensor kinase activity"/>
    <property type="evidence" value="ECO:0007669"/>
    <property type="project" value="InterPro"/>
</dbReference>
<dbReference type="SMART" id="SM01079">
    <property type="entry name" value="CHASE"/>
    <property type="match status" value="1"/>
</dbReference>